<dbReference type="AlphaFoldDB" id="A0A411HGA5"/>
<dbReference type="GO" id="GO:0032259">
    <property type="term" value="P:methylation"/>
    <property type="evidence" value="ECO:0007669"/>
    <property type="project" value="UniProtKB-KW"/>
</dbReference>
<dbReference type="EMBL" id="CP035704">
    <property type="protein sequence ID" value="QBB69481.1"/>
    <property type="molecule type" value="Genomic_DNA"/>
</dbReference>
<dbReference type="Pfam" id="PF08242">
    <property type="entry name" value="Methyltransf_12"/>
    <property type="match status" value="1"/>
</dbReference>
<proteinExistence type="predicted"/>
<evidence type="ECO:0000313" key="3">
    <source>
        <dbReference type="Proteomes" id="UP000291562"/>
    </source>
</evidence>
<dbReference type="OrthoDB" id="529208at2"/>
<dbReference type="KEGG" id="xbc:ELE36_03305"/>
<keyword evidence="2" id="KW-0808">Transferase</keyword>
<evidence type="ECO:0000259" key="1">
    <source>
        <dbReference type="Pfam" id="PF08242"/>
    </source>
</evidence>
<reference evidence="2 3" key="1">
    <citation type="submission" date="2019-01" db="EMBL/GenBank/DDBJ databases">
        <title>Pseudolysobacter antarctica gen. nov., sp. nov., isolated from Fildes Peninsula, Antarctica.</title>
        <authorList>
            <person name="Wei Z."/>
            <person name="Peng F."/>
        </authorList>
    </citation>
    <scope>NUCLEOTIDE SEQUENCE [LARGE SCALE GENOMIC DNA]</scope>
    <source>
        <strain evidence="2 3">AQ6-296</strain>
    </source>
</reference>
<dbReference type="Proteomes" id="UP000291562">
    <property type="component" value="Chromosome"/>
</dbReference>
<accession>A0A411HGA5</accession>
<dbReference type="InterPro" id="IPR013217">
    <property type="entry name" value="Methyltransf_12"/>
</dbReference>
<keyword evidence="3" id="KW-1185">Reference proteome</keyword>
<dbReference type="SUPFAM" id="SSF53335">
    <property type="entry name" value="S-adenosyl-L-methionine-dependent methyltransferases"/>
    <property type="match status" value="1"/>
</dbReference>
<dbReference type="CDD" id="cd02440">
    <property type="entry name" value="AdoMet_MTases"/>
    <property type="match status" value="1"/>
</dbReference>
<dbReference type="Gene3D" id="3.40.50.150">
    <property type="entry name" value="Vaccinia Virus protein VP39"/>
    <property type="match status" value="1"/>
</dbReference>
<dbReference type="GO" id="GO:0008168">
    <property type="term" value="F:methyltransferase activity"/>
    <property type="evidence" value="ECO:0007669"/>
    <property type="project" value="UniProtKB-KW"/>
</dbReference>
<protein>
    <submittedName>
        <fullName evidence="2">Class I SAM-dependent methyltransferase</fullName>
    </submittedName>
</protein>
<organism evidence="2 3">
    <name type="scientific">Pseudolysobacter antarcticus</name>
    <dbReference type="NCBI Taxonomy" id="2511995"/>
    <lineage>
        <taxon>Bacteria</taxon>
        <taxon>Pseudomonadati</taxon>
        <taxon>Pseudomonadota</taxon>
        <taxon>Gammaproteobacteria</taxon>
        <taxon>Lysobacterales</taxon>
        <taxon>Rhodanobacteraceae</taxon>
        <taxon>Pseudolysobacter</taxon>
    </lineage>
</organism>
<dbReference type="PANTHER" id="PTHR37886">
    <property type="entry name" value="S-ADENOSYL-L-METHIONINE-DEPENDENT METHYLTRANSFERASES SUPERFAMILY PROTEIN"/>
    <property type="match status" value="1"/>
</dbReference>
<keyword evidence="2" id="KW-0489">Methyltransferase</keyword>
<feature type="domain" description="Methyltransferase type 12" evidence="1">
    <location>
        <begin position="52"/>
        <end position="152"/>
    </location>
</feature>
<gene>
    <name evidence="2" type="ORF">ELE36_03305</name>
</gene>
<name>A0A411HGA5_9GAMM</name>
<dbReference type="InterPro" id="IPR029063">
    <property type="entry name" value="SAM-dependent_MTases_sf"/>
</dbReference>
<sequence length="222" mass="24911">MRGTNIYWRQLSADELASGAHRDLIGGLWDDVGRMQFEFLRERGLQPQHRLLDLGCGALRGGLHFVRYLDVGNYYGIDINASLLEGGRIELERDGLAHRNAHLLCDAEFALTRFGQRFDRLLAVSVFTHLHLDQIQRCLVGVAQVLADGGVFYATYFPAADAAAIDPITHSPGDVVSHLDRDPFHQHASAYRYLADCAGLHLEVIGDWRHPRGQHMLAFRKA</sequence>
<dbReference type="PANTHER" id="PTHR37886:SF1">
    <property type="entry name" value="S-ADENOSYL-L-METHIONINE-DEPENDENT METHYLTRANSFERASES SUPERFAMILY PROTEIN"/>
    <property type="match status" value="1"/>
</dbReference>
<evidence type="ECO:0000313" key="2">
    <source>
        <dbReference type="EMBL" id="QBB69481.1"/>
    </source>
</evidence>